<feature type="region of interest" description="Disordered" evidence="1">
    <location>
        <begin position="285"/>
        <end position="308"/>
    </location>
</feature>
<evidence type="ECO:0000313" key="3">
    <source>
        <dbReference type="EMBL" id="PPE71154.1"/>
    </source>
</evidence>
<dbReference type="Pfam" id="PF16976">
    <property type="entry name" value="RcpC"/>
    <property type="match status" value="1"/>
</dbReference>
<keyword evidence="5" id="KW-1185">Reference proteome</keyword>
<dbReference type="Proteomes" id="UP000239406">
    <property type="component" value="Unassembled WGS sequence"/>
</dbReference>
<dbReference type="RefSeq" id="WP_104356415.1">
    <property type="nucleotide sequence ID" value="NZ_CP064338.1"/>
</dbReference>
<dbReference type="OrthoDB" id="8776995at2"/>
<dbReference type="InterPro" id="IPR017592">
    <property type="entry name" value="Pilus_assmbl_Flp-typ_CpaB"/>
</dbReference>
<dbReference type="InterPro" id="IPR013974">
    <property type="entry name" value="SAF"/>
</dbReference>
<dbReference type="AlphaFoldDB" id="A0A2S5T826"/>
<reference evidence="4 6" key="2">
    <citation type="submission" date="2019-03" db="EMBL/GenBank/DDBJ databases">
        <title>Genomic Encyclopedia of Type Strains, Phase IV (KMG-IV): sequencing the most valuable type-strain genomes for metagenomic binning, comparative biology and taxonomic classification.</title>
        <authorList>
            <person name="Goeker M."/>
        </authorList>
    </citation>
    <scope>NUCLEOTIDE SEQUENCE [LARGE SCALE GENOMIC DNA]</scope>
    <source>
        <strain evidence="4 6">DSM 15264</strain>
    </source>
</reference>
<accession>A0A2S5T826</accession>
<dbReference type="EMBL" id="PSNY01000003">
    <property type="protein sequence ID" value="PPE71154.1"/>
    <property type="molecule type" value="Genomic_DNA"/>
</dbReference>
<dbReference type="EMBL" id="SLXF01000004">
    <property type="protein sequence ID" value="TCP07704.1"/>
    <property type="molecule type" value="Genomic_DNA"/>
</dbReference>
<dbReference type="NCBIfam" id="TIGR03177">
    <property type="entry name" value="pilus_cpaB"/>
    <property type="match status" value="1"/>
</dbReference>
<dbReference type="Proteomes" id="UP000294772">
    <property type="component" value="Unassembled WGS sequence"/>
</dbReference>
<sequence>MNATTKFVLALLVLLALALGGFGYHTARKALTTPAASSAATSDTEAPRPTVPVVVAARALQPGQAIGEDDVRLDMQAALPAGGLSDPARAIGQVPRVAIGSGAPVLGRQLLGGLSAQVAEGHRAVAIHVDKVIAVGEHLQPGDWVDVFFALPATNAGLSERERASVAASAAQSRLLLSRLRVLAVGPQTVETASVPPGAEETAQAATRQQPVSAVVLQVPVGDVPRLVMAAEGGKLQLALRRPDDEATPDATAFAPLPEVLPPARATARERAAVLQQGDNRAYAGVSLPGLRQPGPAARPAATGAAGAPRARIEIYRGDQKSVVSD</sequence>
<dbReference type="Pfam" id="PF08666">
    <property type="entry name" value="SAF"/>
    <property type="match status" value="1"/>
</dbReference>
<evidence type="ECO:0000313" key="4">
    <source>
        <dbReference type="EMBL" id="TCP07704.1"/>
    </source>
</evidence>
<reference evidence="3 5" key="1">
    <citation type="submission" date="2018-02" db="EMBL/GenBank/DDBJ databases">
        <title>Reclassifiation of [Polyangium] brachysporum DSM 7029 as Guopingzhaonella breviflexa gen. nov., sp. nov., a member of the family Comamonadaceae.</title>
        <authorList>
            <person name="Tang B."/>
        </authorList>
    </citation>
    <scope>NUCLEOTIDE SEQUENCE [LARGE SCALE GENOMIC DNA]</scope>
    <source>
        <strain evidence="3 5">DSM 15344</strain>
    </source>
</reference>
<feature type="compositionally biased region" description="Low complexity" evidence="1">
    <location>
        <begin position="289"/>
        <end position="308"/>
    </location>
</feature>
<dbReference type="InterPro" id="IPR031571">
    <property type="entry name" value="RcpC_dom"/>
</dbReference>
<evidence type="ECO:0000259" key="2">
    <source>
        <dbReference type="SMART" id="SM00858"/>
    </source>
</evidence>
<name>A0A2S5T826_9BURK</name>
<evidence type="ECO:0000256" key="1">
    <source>
        <dbReference type="SAM" id="MobiDB-lite"/>
    </source>
</evidence>
<evidence type="ECO:0000313" key="6">
    <source>
        <dbReference type="Proteomes" id="UP000294772"/>
    </source>
</evidence>
<comment type="caution">
    <text evidence="3">The sequence shown here is derived from an EMBL/GenBank/DDBJ whole genome shotgun (WGS) entry which is preliminary data.</text>
</comment>
<organism evidence="3 5">
    <name type="scientific">Caldimonas thermodepolymerans</name>
    <dbReference type="NCBI Taxonomy" id="215580"/>
    <lineage>
        <taxon>Bacteria</taxon>
        <taxon>Pseudomonadati</taxon>
        <taxon>Pseudomonadota</taxon>
        <taxon>Betaproteobacteria</taxon>
        <taxon>Burkholderiales</taxon>
        <taxon>Sphaerotilaceae</taxon>
        <taxon>Caldimonas</taxon>
    </lineage>
</organism>
<evidence type="ECO:0000313" key="5">
    <source>
        <dbReference type="Proteomes" id="UP000239406"/>
    </source>
</evidence>
<dbReference type="CDD" id="cd11614">
    <property type="entry name" value="SAF_CpaB_FlgA_like"/>
    <property type="match status" value="1"/>
</dbReference>
<gene>
    <name evidence="3" type="primary">cpaB</name>
    <name evidence="3" type="ORF">C1702_04130</name>
    <name evidence="4" type="ORF">EV676_104260</name>
</gene>
<feature type="domain" description="SAF" evidence="2">
    <location>
        <begin position="51"/>
        <end position="111"/>
    </location>
</feature>
<dbReference type="Gene3D" id="3.90.1210.10">
    <property type="entry name" value="Antifreeze-like/N-acetylneuraminic acid synthase C-terminal domain"/>
    <property type="match status" value="1"/>
</dbReference>
<dbReference type="SMART" id="SM00858">
    <property type="entry name" value="SAF"/>
    <property type="match status" value="1"/>
</dbReference>
<proteinExistence type="predicted"/>
<protein>
    <submittedName>
        <fullName evidence="3 4">Pilus assembly protein CpaB</fullName>
    </submittedName>
</protein>